<accession>A0ABT8CAK0</accession>
<evidence type="ECO:0000256" key="7">
    <source>
        <dbReference type="SAM" id="Phobius"/>
    </source>
</evidence>
<dbReference type="InterPro" id="IPR004680">
    <property type="entry name" value="Cit_transptr-like_dom"/>
</dbReference>
<dbReference type="PROSITE" id="PS51202">
    <property type="entry name" value="RCK_C"/>
    <property type="match status" value="2"/>
</dbReference>
<proteinExistence type="predicted"/>
<feature type="transmembrane region" description="Helical" evidence="7">
    <location>
        <begin position="397"/>
        <end position="414"/>
    </location>
</feature>
<feature type="transmembrane region" description="Helical" evidence="7">
    <location>
        <begin position="444"/>
        <end position="462"/>
    </location>
</feature>
<evidence type="ECO:0000256" key="3">
    <source>
        <dbReference type="ARBA" id="ARBA00022692"/>
    </source>
</evidence>
<dbReference type="Gene3D" id="3.30.70.1450">
    <property type="entry name" value="Regulator of K+ conductance, C-terminal domain"/>
    <property type="match status" value="2"/>
</dbReference>
<organism evidence="9 10">
    <name type="scientific">Cyclobacterium jeungdonense</name>
    <dbReference type="NCBI Taxonomy" id="708087"/>
    <lineage>
        <taxon>Bacteria</taxon>
        <taxon>Pseudomonadati</taxon>
        <taxon>Bacteroidota</taxon>
        <taxon>Cytophagia</taxon>
        <taxon>Cytophagales</taxon>
        <taxon>Cyclobacteriaceae</taxon>
        <taxon>Cyclobacterium</taxon>
    </lineage>
</organism>
<dbReference type="RefSeq" id="WP_163383657.1">
    <property type="nucleotide sequence ID" value="NZ_JAUFQS010000047.1"/>
</dbReference>
<feature type="transmembrane region" description="Helical" evidence="7">
    <location>
        <begin position="482"/>
        <end position="512"/>
    </location>
</feature>
<keyword evidence="3 7" id="KW-0812">Transmembrane</keyword>
<evidence type="ECO:0000313" key="9">
    <source>
        <dbReference type="EMBL" id="MDN3689800.1"/>
    </source>
</evidence>
<comment type="caution">
    <text evidence="9">The sequence shown here is derived from an EMBL/GenBank/DDBJ whole genome shotgun (WGS) entry which is preliminary data.</text>
</comment>
<feature type="transmembrane region" description="Helical" evidence="7">
    <location>
        <begin position="88"/>
        <end position="120"/>
    </location>
</feature>
<feature type="transmembrane region" description="Helical" evidence="7">
    <location>
        <begin position="420"/>
        <end position="437"/>
    </location>
</feature>
<feature type="transmembrane region" description="Helical" evidence="7">
    <location>
        <begin position="5"/>
        <end position="20"/>
    </location>
</feature>
<dbReference type="InterPro" id="IPR036721">
    <property type="entry name" value="RCK_C_sf"/>
</dbReference>
<comment type="subcellular location">
    <subcellularLocation>
        <location evidence="1">Membrane</location>
        <topology evidence="1">Multi-pass membrane protein</topology>
    </subcellularLocation>
</comment>
<feature type="transmembrane region" description="Helical" evidence="7">
    <location>
        <begin position="172"/>
        <end position="195"/>
    </location>
</feature>
<dbReference type="Pfam" id="PF03600">
    <property type="entry name" value="CitMHS"/>
    <property type="match status" value="1"/>
</dbReference>
<evidence type="ECO:0000259" key="8">
    <source>
        <dbReference type="PROSITE" id="PS51202"/>
    </source>
</evidence>
<dbReference type="SUPFAM" id="SSF116726">
    <property type="entry name" value="TrkA C-terminal domain-like"/>
    <property type="match status" value="2"/>
</dbReference>
<feature type="transmembrane region" description="Helical" evidence="7">
    <location>
        <begin position="26"/>
        <end position="43"/>
    </location>
</feature>
<evidence type="ECO:0000256" key="6">
    <source>
        <dbReference type="ARBA" id="ARBA00023136"/>
    </source>
</evidence>
<keyword evidence="5 7" id="KW-1133">Transmembrane helix</keyword>
<keyword evidence="2" id="KW-0813">Transport</keyword>
<keyword evidence="6 7" id="KW-0472">Membrane</keyword>
<evidence type="ECO:0000256" key="2">
    <source>
        <dbReference type="ARBA" id="ARBA00022448"/>
    </source>
</evidence>
<feature type="transmembrane region" description="Helical" evidence="7">
    <location>
        <begin position="132"/>
        <end position="152"/>
    </location>
</feature>
<dbReference type="InterPro" id="IPR031312">
    <property type="entry name" value="Na/sul_symport_CS"/>
</dbReference>
<keyword evidence="10" id="KW-1185">Reference proteome</keyword>
<dbReference type="PROSITE" id="PS01271">
    <property type="entry name" value="NA_SULFATE"/>
    <property type="match status" value="1"/>
</dbReference>
<reference evidence="10" key="1">
    <citation type="journal article" date="2019" name="Int. J. Syst. Evol. Microbiol.">
        <title>The Global Catalogue of Microorganisms (GCM) 10K type strain sequencing project: providing services to taxonomists for standard genome sequencing and annotation.</title>
        <authorList>
            <consortium name="The Broad Institute Genomics Platform"/>
            <consortium name="The Broad Institute Genome Sequencing Center for Infectious Disease"/>
            <person name="Wu L."/>
            <person name="Ma J."/>
        </authorList>
    </citation>
    <scope>NUCLEOTIDE SEQUENCE [LARGE SCALE GENOMIC DNA]</scope>
    <source>
        <strain evidence="10">CECT 7706</strain>
    </source>
</reference>
<dbReference type="Proteomes" id="UP001236663">
    <property type="component" value="Unassembled WGS sequence"/>
</dbReference>
<evidence type="ECO:0000256" key="5">
    <source>
        <dbReference type="ARBA" id="ARBA00022989"/>
    </source>
</evidence>
<feature type="transmembrane region" description="Helical" evidence="7">
    <location>
        <begin position="567"/>
        <end position="587"/>
    </location>
</feature>
<dbReference type="Pfam" id="PF02080">
    <property type="entry name" value="TrkA_C"/>
    <property type="match status" value="2"/>
</dbReference>
<dbReference type="EMBL" id="JAUFQS010000047">
    <property type="protein sequence ID" value="MDN3689800.1"/>
    <property type="molecule type" value="Genomic_DNA"/>
</dbReference>
<evidence type="ECO:0000256" key="4">
    <source>
        <dbReference type="ARBA" id="ARBA00022737"/>
    </source>
</evidence>
<keyword evidence="4" id="KW-0677">Repeat</keyword>
<feature type="domain" description="RCK C-terminal" evidence="8">
    <location>
        <begin position="294"/>
        <end position="381"/>
    </location>
</feature>
<dbReference type="PANTHER" id="PTHR43652">
    <property type="entry name" value="BASIC AMINO ACID ANTIPORTER YFCC-RELATED"/>
    <property type="match status" value="1"/>
</dbReference>
<dbReference type="InterPro" id="IPR006037">
    <property type="entry name" value="RCK_C"/>
</dbReference>
<name>A0ABT8CAK0_9BACT</name>
<dbReference type="CDD" id="cd01115">
    <property type="entry name" value="SLC13_permease"/>
    <property type="match status" value="1"/>
</dbReference>
<gene>
    <name evidence="9" type="ORF">QWZ15_18400</name>
</gene>
<protein>
    <submittedName>
        <fullName evidence="9">SLC13 family permease</fullName>
    </submittedName>
</protein>
<feature type="domain" description="RCK C-terminal" evidence="8">
    <location>
        <begin position="205"/>
        <end position="289"/>
    </location>
</feature>
<sequence>MEEVTVFAILGLSLLFFIWGKIRYDLVALMALLTLTILGLTPFDEAFSGFAHPAVITVAAVLIVSKSLENSGIVHVIVRLMDKVGKNTSLQIAAMAGIVALASGFMNNIGALALFMPVAIQISRKNKLSPSLVLMPLAFASLLGGLTTLIGTPPNIIIATFRSQTGNAPFGMFDFAPVGAGIALVGVLFVALVGWRMIPRRKSNDPNEALFEIENYITEVKIEPNSDLTGKNIRQLLLGNEEEMKVLAIVRDKERIHAPGPYLFLKENDILILESNTENLDEFISNHELKLVGHEDFSNAVEDESEISITEGIIQENSPLVGQTAANIHMRSRYDVNLLALSRGDRTLIKRIDHEVFRAGDILLLQLRSSQLSDILNEMKCLPLAQRSVELGKPNRSLLALGIFISSILLVVAGWLPVEIAFTLAAMLMVFTKILPLKDFYTSIDWPVIVLLGAMIPVGTAFETSGAAASVTELMLIYSDSFPAWTMLIVLMLTTMLLSAVINNAATVVLMAPIGLQIAESMEFSADPFLMSIAIGASSSFLTPIGHQSNTLVLGPGGYRFGDYWKPGLPLTLLVVAVGVPLILLFWPL</sequence>
<dbReference type="InterPro" id="IPR051679">
    <property type="entry name" value="DASS-Related_Transporters"/>
</dbReference>
<dbReference type="PANTHER" id="PTHR43652:SF2">
    <property type="entry name" value="BASIC AMINO ACID ANTIPORTER YFCC-RELATED"/>
    <property type="match status" value="1"/>
</dbReference>
<evidence type="ECO:0000256" key="1">
    <source>
        <dbReference type="ARBA" id="ARBA00004141"/>
    </source>
</evidence>
<evidence type="ECO:0000313" key="10">
    <source>
        <dbReference type="Proteomes" id="UP001236663"/>
    </source>
</evidence>